<dbReference type="OrthoDB" id="9984778at2759"/>
<dbReference type="AlphaFoldDB" id="A0A2I4FDB8"/>
<dbReference type="InterPro" id="IPR001841">
    <property type="entry name" value="Znf_RING"/>
</dbReference>
<accession>A0A2I4FDB8</accession>
<dbReference type="InterPro" id="IPR013083">
    <property type="entry name" value="Znf_RING/FYVE/PHD"/>
</dbReference>
<dbReference type="SMART" id="SM00184">
    <property type="entry name" value="RING"/>
    <property type="match status" value="1"/>
</dbReference>
<keyword evidence="6 10" id="KW-1133">Transmembrane helix</keyword>
<gene>
    <name evidence="13" type="primary">LOC108997721</name>
</gene>
<protein>
    <submittedName>
        <fullName evidence="13">RING-H2 finger protein ATL79-like</fullName>
    </submittedName>
</protein>
<feature type="transmembrane region" description="Helical" evidence="10">
    <location>
        <begin position="35"/>
        <end position="57"/>
    </location>
</feature>
<keyword evidence="12" id="KW-1185">Reference proteome</keyword>
<dbReference type="GO" id="GO:0008270">
    <property type="term" value="F:zinc ion binding"/>
    <property type="evidence" value="ECO:0007669"/>
    <property type="project" value="UniProtKB-KW"/>
</dbReference>
<dbReference type="InParanoid" id="A0A2I4FDB8"/>
<dbReference type="PANTHER" id="PTHR46539">
    <property type="entry name" value="E3 UBIQUITIN-PROTEIN LIGASE ATL42"/>
    <property type="match status" value="1"/>
</dbReference>
<evidence type="ECO:0000256" key="4">
    <source>
        <dbReference type="ARBA" id="ARBA00022771"/>
    </source>
</evidence>
<keyword evidence="2 10" id="KW-0812">Transmembrane</keyword>
<dbReference type="GO" id="GO:0016020">
    <property type="term" value="C:membrane"/>
    <property type="evidence" value="ECO:0007669"/>
    <property type="project" value="UniProtKB-SubCell"/>
</dbReference>
<name>A0A2I4FDB8_JUGRE</name>
<evidence type="ECO:0000256" key="3">
    <source>
        <dbReference type="ARBA" id="ARBA00022723"/>
    </source>
</evidence>
<dbReference type="KEGG" id="jre:108997721"/>
<evidence type="ECO:0000256" key="5">
    <source>
        <dbReference type="ARBA" id="ARBA00022833"/>
    </source>
</evidence>
<keyword evidence="5" id="KW-0862">Zinc</keyword>
<proteinExistence type="inferred from homology"/>
<dbReference type="PANTHER" id="PTHR46539:SF9">
    <property type="entry name" value="RING-H2 FINGER PROTEIN ATL56"/>
    <property type="match status" value="1"/>
</dbReference>
<sequence length="194" mass="21425">MNPSSTPQHSRKLLNVMKGSALAPQPHVRPPERTISVVITIIVMAMLICTLVVHLIFTCFRRRQHSVHQPPPATSSSHSDDLAALPTFIYAEDSVSATCSSSIASSSDSEPICAICLAEFVHGEILRVLPRCNHLYHKECIDQWLVVGSLSCPICRDRTIDQDVEPKRSRCTHANGVGDLSMFPTLNFTTNHLQ</sequence>
<evidence type="ECO:0000256" key="6">
    <source>
        <dbReference type="ARBA" id="ARBA00022989"/>
    </source>
</evidence>
<evidence type="ECO:0000259" key="11">
    <source>
        <dbReference type="PROSITE" id="PS50089"/>
    </source>
</evidence>
<evidence type="ECO:0000313" key="12">
    <source>
        <dbReference type="Proteomes" id="UP000235220"/>
    </source>
</evidence>
<dbReference type="RefSeq" id="XP_018829640.1">
    <property type="nucleotide sequence ID" value="XM_018974095.2"/>
</dbReference>
<dbReference type="Gene3D" id="3.30.40.10">
    <property type="entry name" value="Zinc/RING finger domain, C3HC4 (zinc finger)"/>
    <property type="match status" value="1"/>
</dbReference>
<dbReference type="Proteomes" id="UP000235220">
    <property type="component" value="Chromosome 11"/>
</dbReference>
<feature type="domain" description="RING-type" evidence="11">
    <location>
        <begin position="113"/>
        <end position="156"/>
    </location>
</feature>
<dbReference type="PROSITE" id="PS50089">
    <property type="entry name" value="ZF_RING_2"/>
    <property type="match status" value="1"/>
</dbReference>
<evidence type="ECO:0000256" key="8">
    <source>
        <dbReference type="ARBA" id="ARBA00024209"/>
    </source>
</evidence>
<dbReference type="Pfam" id="PF13639">
    <property type="entry name" value="zf-RING_2"/>
    <property type="match status" value="1"/>
</dbReference>
<keyword evidence="7 10" id="KW-0472">Membrane</keyword>
<organism evidence="12 13">
    <name type="scientific">Juglans regia</name>
    <name type="common">English walnut</name>
    <dbReference type="NCBI Taxonomy" id="51240"/>
    <lineage>
        <taxon>Eukaryota</taxon>
        <taxon>Viridiplantae</taxon>
        <taxon>Streptophyta</taxon>
        <taxon>Embryophyta</taxon>
        <taxon>Tracheophyta</taxon>
        <taxon>Spermatophyta</taxon>
        <taxon>Magnoliopsida</taxon>
        <taxon>eudicotyledons</taxon>
        <taxon>Gunneridae</taxon>
        <taxon>Pentapetalae</taxon>
        <taxon>rosids</taxon>
        <taxon>fabids</taxon>
        <taxon>Fagales</taxon>
        <taxon>Juglandaceae</taxon>
        <taxon>Juglans</taxon>
    </lineage>
</organism>
<dbReference type="GO" id="GO:0061630">
    <property type="term" value="F:ubiquitin protein ligase activity"/>
    <property type="evidence" value="ECO:0000318"/>
    <property type="project" value="GO_Central"/>
</dbReference>
<keyword evidence="4 9" id="KW-0863">Zinc-finger</keyword>
<keyword evidence="3" id="KW-0479">Metal-binding</keyword>
<dbReference type="SUPFAM" id="SSF57850">
    <property type="entry name" value="RING/U-box"/>
    <property type="match status" value="1"/>
</dbReference>
<evidence type="ECO:0000256" key="10">
    <source>
        <dbReference type="SAM" id="Phobius"/>
    </source>
</evidence>
<evidence type="ECO:0000256" key="9">
    <source>
        <dbReference type="PROSITE-ProRule" id="PRU00175"/>
    </source>
</evidence>
<evidence type="ECO:0000256" key="7">
    <source>
        <dbReference type="ARBA" id="ARBA00023136"/>
    </source>
</evidence>
<evidence type="ECO:0000313" key="13">
    <source>
        <dbReference type="RefSeq" id="XP_018829640.1"/>
    </source>
</evidence>
<dbReference type="GeneID" id="108997721"/>
<evidence type="ECO:0000256" key="1">
    <source>
        <dbReference type="ARBA" id="ARBA00004370"/>
    </source>
</evidence>
<comment type="subcellular location">
    <subcellularLocation>
        <location evidence="1">Membrane</location>
    </subcellularLocation>
</comment>
<evidence type="ECO:0000256" key="2">
    <source>
        <dbReference type="ARBA" id="ARBA00022692"/>
    </source>
</evidence>
<comment type="similarity">
    <text evidence="8">Belongs to the RING-type zinc finger family. ATL subfamily.</text>
</comment>
<reference evidence="13" key="1">
    <citation type="submission" date="2025-08" db="UniProtKB">
        <authorList>
            <consortium name="RefSeq"/>
        </authorList>
    </citation>
    <scope>IDENTIFICATION</scope>
    <source>
        <tissue evidence="13">Leaves</tissue>
    </source>
</reference>